<dbReference type="InterPro" id="IPR029063">
    <property type="entry name" value="SAM-dependent_MTases_sf"/>
</dbReference>
<accession>A0A3N0BRG9</accession>
<protein>
    <submittedName>
        <fullName evidence="4">Methyltransferase domain-containing protein</fullName>
    </submittedName>
</protein>
<dbReference type="SUPFAM" id="SSF53335">
    <property type="entry name" value="S-adenosyl-L-methionine-dependent methyltransferases"/>
    <property type="match status" value="1"/>
</dbReference>
<dbReference type="EMBL" id="RBED01000126">
    <property type="protein sequence ID" value="RNL51648.1"/>
    <property type="molecule type" value="Genomic_DNA"/>
</dbReference>
<keyword evidence="2 4" id="KW-0808">Transferase</keyword>
<dbReference type="AlphaFoldDB" id="A0A3N0BRG9"/>
<keyword evidence="1 4" id="KW-0489">Methyltransferase</keyword>
<dbReference type="Pfam" id="PF13649">
    <property type="entry name" value="Methyltransf_25"/>
    <property type="match status" value="1"/>
</dbReference>
<name>A0A3N0BRG9_9MICC</name>
<dbReference type="GO" id="GO:0032259">
    <property type="term" value="P:methylation"/>
    <property type="evidence" value="ECO:0007669"/>
    <property type="project" value="UniProtKB-KW"/>
</dbReference>
<comment type="caution">
    <text evidence="4">The sequence shown here is derived from an EMBL/GenBank/DDBJ whole genome shotgun (WGS) entry which is preliminary data.</text>
</comment>
<feature type="domain" description="Methyltransferase" evidence="3">
    <location>
        <begin position="53"/>
        <end position="148"/>
    </location>
</feature>
<organism evidence="4 5">
    <name type="scientific">Arthrobacter oryzae</name>
    <dbReference type="NCBI Taxonomy" id="409290"/>
    <lineage>
        <taxon>Bacteria</taxon>
        <taxon>Bacillati</taxon>
        <taxon>Actinomycetota</taxon>
        <taxon>Actinomycetes</taxon>
        <taxon>Micrococcales</taxon>
        <taxon>Micrococcaceae</taxon>
        <taxon>Arthrobacter</taxon>
    </lineage>
</organism>
<dbReference type="PANTHER" id="PTHR43861">
    <property type="entry name" value="TRANS-ACONITATE 2-METHYLTRANSFERASE-RELATED"/>
    <property type="match status" value="1"/>
</dbReference>
<proteinExistence type="predicted"/>
<dbReference type="CDD" id="cd02440">
    <property type="entry name" value="AdoMet_MTases"/>
    <property type="match status" value="1"/>
</dbReference>
<dbReference type="Proteomes" id="UP000273807">
    <property type="component" value="Unassembled WGS sequence"/>
</dbReference>
<evidence type="ECO:0000313" key="5">
    <source>
        <dbReference type="Proteomes" id="UP000273807"/>
    </source>
</evidence>
<dbReference type="RefSeq" id="WP_123256430.1">
    <property type="nucleotide sequence ID" value="NZ_RBED01000126.1"/>
</dbReference>
<evidence type="ECO:0000259" key="3">
    <source>
        <dbReference type="Pfam" id="PF13649"/>
    </source>
</evidence>
<gene>
    <name evidence="4" type="ORF">D7003_16105</name>
</gene>
<dbReference type="OrthoDB" id="7032234at2"/>
<sequence>MESSRITSIIHTYRKRAARYDFTANLYYLFGYREWKYRRQAVEALDLQPGDKVLELGCGTGLNFSLFQRYIGSTGHITGVDLTDAMLQQAQKRVFQHKWNNVTLIQHDASTFQNPAKVNAVFSSYALSIFPEIEQVIRNGVNSLVPGGRLVLLELQIPAPWPSLIASAAVALMKPYAVTGEWASGRPWELICKTAQELLTNVEVTEQYFGLTYIISGKTSDQI</sequence>
<reference evidence="4 5" key="1">
    <citation type="submission" date="2018-10" db="EMBL/GenBank/DDBJ databases">
        <title>Genome sequencing of Arthrobacter oryzae TNB02.</title>
        <authorList>
            <person name="Cho Y.-J."/>
            <person name="Cho A."/>
            <person name="Kim O.-S."/>
        </authorList>
    </citation>
    <scope>NUCLEOTIDE SEQUENCE [LARGE SCALE GENOMIC DNA]</scope>
    <source>
        <strain evidence="4 5">TNB02</strain>
    </source>
</reference>
<evidence type="ECO:0000256" key="1">
    <source>
        <dbReference type="ARBA" id="ARBA00022603"/>
    </source>
</evidence>
<evidence type="ECO:0000313" key="4">
    <source>
        <dbReference type="EMBL" id="RNL51648.1"/>
    </source>
</evidence>
<dbReference type="GO" id="GO:0008168">
    <property type="term" value="F:methyltransferase activity"/>
    <property type="evidence" value="ECO:0007669"/>
    <property type="project" value="UniProtKB-KW"/>
</dbReference>
<dbReference type="PANTHER" id="PTHR43861:SF1">
    <property type="entry name" value="TRANS-ACONITATE 2-METHYLTRANSFERASE"/>
    <property type="match status" value="1"/>
</dbReference>
<dbReference type="InterPro" id="IPR041698">
    <property type="entry name" value="Methyltransf_25"/>
</dbReference>
<dbReference type="Gene3D" id="3.40.50.150">
    <property type="entry name" value="Vaccinia Virus protein VP39"/>
    <property type="match status" value="1"/>
</dbReference>
<keyword evidence="5" id="KW-1185">Reference proteome</keyword>
<evidence type="ECO:0000256" key="2">
    <source>
        <dbReference type="ARBA" id="ARBA00022679"/>
    </source>
</evidence>